<reference evidence="2 3" key="1">
    <citation type="submission" date="2017-04" db="EMBL/GenBank/DDBJ databases">
        <title>Draft genome sequence of Marssonina coronaria NL1: causal agent of apple blotch.</title>
        <authorList>
            <person name="Cheng Q."/>
        </authorList>
    </citation>
    <scope>NUCLEOTIDE SEQUENCE [LARGE SCALE GENOMIC DNA]</scope>
    <source>
        <strain evidence="2 3">NL1</strain>
    </source>
</reference>
<dbReference type="InParanoid" id="A0A218ZHB7"/>
<dbReference type="EMBL" id="MZNU01000020">
    <property type="protein sequence ID" value="OWP07142.1"/>
    <property type="molecule type" value="Genomic_DNA"/>
</dbReference>
<organism evidence="2 3">
    <name type="scientific">Diplocarpon coronariae</name>
    <dbReference type="NCBI Taxonomy" id="2795749"/>
    <lineage>
        <taxon>Eukaryota</taxon>
        <taxon>Fungi</taxon>
        <taxon>Dikarya</taxon>
        <taxon>Ascomycota</taxon>
        <taxon>Pezizomycotina</taxon>
        <taxon>Leotiomycetes</taxon>
        <taxon>Helotiales</taxon>
        <taxon>Drepanopezizaceae</taxon>
        <taxon>Diplocarpon</taxon>
    </lineage>
</organism>
<feature type="compositionally biased region" description="Low complexity" evidence="1">
    <location>
        <begin position="35"/>
        <end position="52"/>
    </location>
</feature>
<evidence type="ECO:0000313" key="3">
    <source>
        <dbReference type="Proteomes" id="UP000242519"/>
    </source>
</evidence>
<proteinExistence type="predicted"/>
<name>A0A218ZHB7_9HELO</name>
<dbReference type="AlphaFoldDB" id="A0A218ZHB7"/>
<keyword evidence="3" id="KW-1185">Reference proteome</keyword>
<gene>
    <name evidence="2" type="ORF">B2J93_6722</name>
</gene>
<feature type="region of interest" description="Disordered" evidence="1">
    <location>
        <begin position="173"/>
        <end position="212"/>
    </location>
</feature>
<sequence length="274" mass="28889">MADGQMTIDVGRRPYNDPKGGAAGRRGTCPPRINRGPSVGSRGRRGGFAAARCLAVSAPRRRGWPDARRPTPFPPRRSSSRRPGGPLGTAAAAETGRGGGECHPSVGLGLDRGMPFSGWLAATRSCPGGSRKQKQKQKQKQEAKTRCQHNPIESAQALRRAVLPVILISVPGHSRPASPDLHAPHGRPGSPSDGGGRRSPRPTPNVSPVPVPPAIAAARRPLWAGWRRQAVRALLRGWQALAGAAPARAQGGRVSVELFRPRPPAAGPEWPGRA</sequence>
<comment type="caution">
    <text evidence="2">The sequence shown here is derived from an EMBL/GenBank/DDBJ whole genome shotgun (WGS) entry which is preliminary data.</text>
</comment>
<protein>
    <submittedName>
        <fullName evidence="2">Uncharacterized protein</fullName>
    </submittedName>
</protein>
<feature type="compositionally biased region" description="Pro residues" evidence="1">
    <location>
        <begin position="201"/>
        <end position="212"/>
    </location>
</feature>
<feature type="region of interest" description="Disordered" evidence="1">
    <location>
        <begin position="121"/>
        <end position="152"/>
    </location>
</feature>
<feature type="compositionally biased region" description="Low complexity" evidence="1">
    <location>
        <begin position="81"/>
        <end position="95"/>
    </location>
</feature>
<feature type="region of interest" description="Disordered" evidence="1">
    <location>
        <begin position="1"/>
        <end position="106"/>
    </location>
</feature>
<accession>A0A218ZHB7</accession>
<evidence type="ECO:0000256" key="1">
    <source>
        <dbReference type="SAM" id="MobiDB-lite"/>
    </source>
</evidence>
<evidence type="ECO:0000313" key="2">
    <source>
        <dbReference type="EMBL" id="OWP07142.1"/>
    </source>
</evidence>
<dbReference type="Proteomes" id="UP000242519">
    <property type="component" value="Unassembled WGS sequence"/>
</dbReference>